<protein>
    <submittedName>
        <fullName evidence="2">Uncharacterized protein</fullName>
    </submittedName>
</protein>
<organism evidence="2 3">
    <name type="scientific">Burkholderia dolosa</name>
    <dbReference type="NCBI Taxonomy" id="152500"/>
    <lineage>
        <taxon>Bacteria</taxon>
        <taxon>Pseudomonadati</taxon>
        <taxon>Pseudomonadota</taxon>
        <taxon>Betaproteobacteria</taxon>
        <taxon>Burkholderiales</taxon>
        <taxon>Burkholderiaceae</taxon>
        <taxon>Burkholderia</taxon>
        <taxon>Burkholderia cepacia complex</taxon>
    </lineage>
</organism>
<dbReference type="EMBL" id="CP069483">
    <property type="protein sequence ID" value="QRO79365.1"/>
    <property type="molecule type" value="Genomic_DNA"/>
</dbReference>
<evidence type="ECO:0000313" key="3">
    <source>
        <dbReference type="Proteomes" id="UP000625568"/>
    </source>
</evidence>
<dbReference type="GeneID" id="93129225"/>
<keyword evidence="3" id="KW-1185">Reference proteome</keyword>
<proteinExistence type="predicted"/>
<dbReference type="AlphaFoldDB" id="A0A892I8F4"/>
<name>A0A892I8F4_9BURK</name>
<dbReference type="RefSeq" id="WP_123806746.1">
    <property type="nucleotide sequence ID" value="NZ_CABVPR010000011.1"/>
</dbReference>
<feature type="region of interest" description="Disordered" evidence="1">
    <location>
        <begin position="86"/>
        <end position="107"/>
    </location>
</feature>
<gene>
    <name evidence="2" type="ORF">I6K02_22710</name>
</gene>
<evidence type="ECO:0000313" key="2">
    <source>
        <dbReference type="EMBL" id="QRO79365.1"/>
    </source>
</evidence>
<reference evidence="2 3" key="1">
    <citation type="submission" date="2021-02" db="EMBL/GenBank/DDBJ databases">
        <title>FDA dAtabase for Regulatory Grade micrObial Sequences (FDA-ARGOS): Supporting development and validation of Infectious Disease Dx tests.</title>
        <authorList>
            <person name="Minogue T."/>
            <person name="Wolcott M."/>
            <person name="Wasieloski L."/>
            <person name="Aguilar W."/>
            <person name="Moore D."/>
            <person name="Jaissle J."/>
            <person name="Tallon L."/>
            <person name="Sadzewicz L."/>
            <person name="Zhao X."/>
            <person name="Boylan J."/>
            <person name="Ott S."/>
            <person name="Bowen H."/>
            <person name="Vavikolanu K."/>
            <person name="Mehta A."/>
            <person name="Aluvathingal J."/>
            <person name="Nadendla S."/>
            <person name="Yan Y."/>
            <person name="Sichtig H."/>
        </authorList>
    </citation>
    <scope>NUCLEOTIDE SEQUENCE [LARGE SCALE GENOMIC DNA]</scope>
    <source>
        <strain evidence="2 3">FDAARGOS_1272</strain>
    </source>
</reference>
<dbReference type="Proteomes" id="UP000625568">
    <property type="component" value="Chromosome 2"/>
</dbReference>
<sequence length="184" mass="20375">MSTDDLLRTLRAVQSTAKFYQVNGINLDEDAISAVSRNITSVRGVLEDQNSAMFEIKDALLDKIEKEIQSLKQIQSLKPFQIPRASVKQHMPPSRRGNDAPTASAPAGVRDKPILVIPRPTLNEHTTQPNFRKNDVEAIRASRLPADEAVDQRDAQTFRLTAPGVYDAILSGSSTRAADQEVRR</sequence>
<accession>A0A892I8F4</accession>
<evidence type="ECO:0000256" key="1">
    <source>
        <dbReference type="SAM" id="MobiDB-lite"/>
    </source>
</evidence>